<protein>
    <submittedName>
        <fullName evidence="10">Response regulator receiver:Sigma-54 factor, interaction region:Helix-turn-helix, Fis-type:ATPase associated with various cellular activities, AAA_5</fullName>
    </submittedName>
</protein>
<dbReference type="PROSITE" id="PS50045">
    <property type="entry name" value="SIGMA54_INTERACT_4"/>
    <property type="match status" value="1"/>
</dbReference>
<evidence type="ECO:0000256" key="1">
    <source>
        <dbReference type="ARBA" id="ARBA00022741"/>
    </source>
</evidence>
<dbReference type="Pfam" id="PF00158">
    <property type="entry name" value="Sigma54_activat"/>
    <property type="match status" value="1"/>
</dbReference>
<gene>
    <name evidence="10" type="ORF">CferDRAFT_0098</name>
</gene>
<dbReference type="GO" id="GO:0006355">
    <property type="term" value="P:regulation of DNA-templated transcription"/>
    <property type="evidence" value="ECO:0007669"/>
    <property type="project" value="InterPro"/>
</dbReference>
<dbReference type="AlphaFoldDB" id="Q0YP76"/>
<name>Q0YP76_9CHLB</name>
<dbReference type="InterPro" id="IPR025943">
    <property type="entry name" value="Sigma_54_int_dom_ATP-bd_2"/>
</dbReference>
<dbReference type="InterPro" id="IPR011006">
    <property type="entry name" value="CheY-like_superfamily"/>
</dbReference>
<evidence type="ECO:0000259" key="9">
    <source>
        <dbReference type="PROSITE" id="PS50110"/>
    </source>
</evidence>
<reference evidence="10 11" key="2">
    <citation type="submission" date="2006-07" db="EMBL/GenBank/DDBJ databases">
        <title>Sequencing of the draft genome and assembly of Chlorobium ferroxidans DSM 13031.</title>
        <authorList>
            <consortium name="US DOE Joint Genome Institute (JGI-PGF)"/>
            <person name="Copeland A."/>
            <person name="Lucas S."/>
            <person name="Lapidus A."/>
            <person name="Barry K."/>
            <person name="Glavina del Rio T."/>
            <person name="Dalin E."/>
            <person name="Tice H."/>
            <person name="Bruce D."/>
            <person name="Pitluck S."/>
            <person name="Richardson P."/>
        </authorList>
    </citation>
    <scope>NUCLEOTIDE SEQUENCE [LARGE SCALE GENOMIC DNA]</scope>
    <source>
        <strain evidence="10 11">DSM 13031</strain>
    </source>
</reference>
<keyword evidence="1" id="KW-0547">Nucleotide-binding</keyword>
<keyword evidence="6" id="KW-0804">Transcription</keyword>
<evidence type="ECO:0000256" key="2">
    <source>
        <dbReference type="ARBA" id="ARBA00022840"/>
    </source>
</evidence>
<dbReference type="SUPFAM" id="SSF52540">
    <property type="entry name" value="P-loop containing nucleoside triphosphate hydrolases"/>
    <property type="match status" value="1"/>
</dbReference>
<dbReference type="Pfam" id="PF25601">
    <property type="entry name" value="AAA_lid_14"/>
    <property type="match status" value="1"/>
</dbReference>
<keyword evidence="7" id="KW-0597">Phosphoprotein</keyword>
<keyword evidence="5" id="KW-0010">Activator</keyword>
<proteinExistence type="predicted"/>
<dbReference type="SUPFAM" id="SSF52172">
    <property type="entry name" value="CheY-like"/>
    <property type="match status" value="1"/>
</dbReference>
<evidence type="ECO:0000256" key="6">
    <source>
        <dbReference type="ARBA" id="ARBA00023163"/>
    </source>
</evidence>
<keyword evidence="4" id="KW-0238">DNA-binding</keyword>
<dbReference type="SMART" id="SM00448">
    <property type="entry name" value="REC"/>
    <property type="match status" value="1"/>
</dbReference>
<dbReference type="Gene3D" id="1.10.8.60">
    <property type="match status" value="1"/>
</dbReference>
<feature type="modified residue" description="4-aspartylphosphate" evidence="7">
    <location>
        <position position="66"/>
    </location>
</feature>
<dbReference type="CDD" id="cd00009">
    <property type="entry name" value="AAA"/>
    <property type="match status" value="1"/>
</dbReference>
<dbReference type="InterPro" id="IPR002197">
    <property type="entry name" value="HTH_Fis"/>
</dbReference>
<dbReference type="PROSITE" id="PS00688">
    <property type="entry name" value="SIGMA54_INTERACT_3"/>
    <property type="match status" value="1"/>
</dbReference>
<dbReference type="PANTHER" id="PTHR32071">
    <property type="entry name" value="TRANSCRIPTIONAL REGULATORY PROTEIN"/>
    <property type="match status" value="1"/>
</dbReference>
<evidence type="ECO:0000256" key="4">
    <source>
        <dbReference type="ARBA" id="ARBA00023125"/>
    </source>
</evidence>
<organism evidence="10 11">
    <name type="scientific">Chlorobium ferrooxidans DSM 13031</name>
    <dbReference type="NCBI Taxonomy" id="377431"/>
    <lineage>
        <taxon>Bacteria</taxon>
        <taxon>Pseudomonadati</taxon>
        <taxon>Chlorobiota</taxon>
        <taxon>Chlorobiia</taxon>
        <taxon>Chlorobiales</taxon>
        <taxon>Chlorobiaceae</taxon>
        <taxon>Chlorobium/Pelodictyon group</taxon>
        <taxon>Chlorobium</taxon>
    </lineage>
</organism>
<dbReference type="GO" id="GO:0000160">
    <property type="term" value="P:phosphorelay signal transduction system"/>
    <property type="evidence" value="ECO:0007669"/>
    <property type="project" value="InterPro"/>
</dbReference>
<dbReference type="PROSITE" id="PS00675">
    <property type="entry name" value="SIGMA54_INTERACT_1"/>
    <property type="match status" value="1"/>
</dbReference>
<dbReference type="InterPro" id="IPR003593">
    <property type="entry name" value="AAA+_ATPase"/>
</dbReference>
<evidence type="ECO:0000313" key="11">
    <source>
        <dbReference type="Proteomes" id="UP000004162"/>
    </source>
</evidence>
<dbReference type="Pfam" id="PF02954">
    <property type="entry name" value="HTH_8"/>
    <property type="match status" value="1"/>
</dbReference>
<comment type="caution">
    <text evidence="10">The sequence shown here is derived from an EMBL/GenBank/DDBJ whole genome shotgun (WGS) entry which is preliminary data.</text>
</comment>
<evidence type="ECO:0000256" key="7">
    <source>
        <dbReference type="PROSITE-ProRule" id="PRU00169"/>
    </source>
</evidence>
<dbReference type="SMART" id="SM00382">
    <property type="entry name" value="AAA"/>
    <property type="match status" value="1"/>
</dbReference>
<dbReference type="PROSITE" id="PS00676">
    <property type="entry name" value="SIGMA54_INTERACT_2"/>
    <property type="match status" value="1"/>
</dbReference>
<keyword evidence="3" id="KW-0805">Transcription regulation</keyword>
<feature type="domain" description="Sigma-54 factor interaction" evidence="8">
    <location>
        <begin position="156"/>
        <end position="385"/>
    </location>
</feature>
<keyword evidence="11" id="KW-1185">Reference proteome</keyword>
<dbReference type="GO" id="GO:0043565">
    <property type="term" value="F:sequence-specific DNA binding"/>
    <property type="evidence" value="ECO:0007669"/>
    <property type="project" value="InterPro"/>
</dbReference>
<dbReference type="InterPro" id="IPR001789">
    <property type="entry name" value="Sig_transdc_resp-reg_receiver"/>
</dbReference>
<dbReference type="PROSITE" id="PS50110">
    <property type="entry name" value="RESPONSE_REGULATORY"/>
    <property type="match status" value="1"/>
</dbReference>
<evidence type="ECO:0000256" key="5">
    <source>
        <dbReference type="ARBA" id="ARBA00023159"/>
    </source>
</evidence>
<dbReference type="Pfam" id="PF00072">
    <property type="entry name" value="Response_reg"/>
    <property type="match status" value="1"/>
</dbReference>
<sequence>MNGYCPQHKKNEIMDYTILVVEDEPVQLESLAGFLSKQGYRVLKAANPEQAILNIRNSAVDIVLSDFRMPGMSGVKLLEAIKEINPSIQVIIMTAYGTVESATDAMKLGAADYITKPIDLYRLQVLIRNIVERKQLISENRLLRQQLTERFSVDGIIAESSAMSQVLNVAGRIADSNASVLITGETGTGKELIARSVHFSGSRHNHPFVAVNCAALPDTLLESELFGHEKGAFTGADRQRKGRFETAEGGTLFIDEVGEIPLSLQVKLLRVLQEKTFERIGSNIVLQANARIVAATNRDLEAMIREGTFRQDLFYRLNVVSIRIPPLRDRREDIPPLVDGFVRRFASENNKRIAGISREAMDALMKYSYPGNVRELENIIQQSVVLTRGETIMQSDLPVRLNESPKSSKPVMSGDETFPEKVEAFEKSLILDALSKSGQVQTRAAELLGISERHLRYKLKKYSMK</sequence>
<dbReference type="InterPro" id="IPR027417">
    <property type="entry name" value="P-loop_NTPase"/>
</dbReference>
<keyword evidence="2" id="KW-0067">ATP-binding</keyword>
<dbReference type="Gene3D" id="3.40.50.300">
    <property type="entry name" value="P-loop containing nucleotide triphosphate hydrolases"/>
    <property type="match status" value="1"/>
</dbReference>
<dbReference type="GO" id="GO:0005524">
    <property type="term" value="F:ATP binding"/>
    <property type="evidence" value="ECO:0007669"/>
    <property type="project" value="UniProtKB-KW"/>
</dbReference>
<evidence type="ECO:0000313" key="10">
    <source>
        <dbReference type="EMBL" id="EAT58111.1"/>
    </source>
</evidence>
<evidence type="ECO:0000259" key="8">
    <source>
        <dbReference type="PROSITE" id="PS50045"/>
    </source>
</evidence>
<accession>Q0YP76</accession>
<dbReference type="Gene3D" id="1.10.10.60">
    <property type="entry name" value="Homeodomain-like"/>
    <property type="match status" value="1"/>
</dbReference>
<evidence type="ECO:0000256" key="3">
    <source>
        <dbReference type="ARBA" id="ARBA00023015"/>
    </source>
</evidence>
<dbReference type="InterPro" id="IPR002078">
    <property type="entry name" value="Sigma_54_int"/>
</dbReference>
<dbReference type="SUPFAM" id="SSF46689">
    <property type="entry name" value="Homeodomain-like"/>
    <property type="match status" value="1"/>
</dbReference>
<dbReference type="EMBL" id="AASE01000032">
    <property type="protein sequence ID" value="EAT58111.1"/>
    <property type="molecule type" value="Genomic_DNA"/>
</dbReference>
<dbReference type="PRINTS" id="PR01590">
    <property type="entry name" value="HTHFIS"/>
</dbReference>
<feature type="domain" description="Response regulatory" evidence="9">
    <location>
        <begin position="17"/>
        <end position="131"/>
    </location>
</feature>
<dbReference type="InterPro" id="IPR058031">
    <property type="entry name" value="AAA_lid_NorR"/>
</dbReference>
<dbReference type="InterPro" id="IPR025662">
    <property type="entry name" value="Sigma_54_int_dom_ATP-bd_1"/>
</dbReference>
<dbReference type="Gene3D" id="3.40.50.2300">
    <property type="match status" value="1"/>
</dbReference>
<dbReference type="Proteomes" id="UP000004162">
    <property type="component" value="Unassembled WGS sequence"/>
</dbReference>
<dbReference type="FunFam" id="1.10.8.60:FF:000014">
    <property type="entry name" value="DNA-binding transcriptional regulator NtrC"/>
    <property type="match status" value="1"/>
</dbReference>
<dbReference type="FunFam" id="3.40.50.300:FF:000006">
    <property type="entry name" value="DNA-binding transcriptional regulator NtrC"/>
    <property type="match status" value="1"/>
</dbReference>
<dbReference type="InterPro" id="IPR025944">
    <property type="entry name" value="Sigma_54_int_dom_CS"/>
</dbReference>
<dbReference type="InterPro" id="IPR009057">
    <property type="entry name" value="Homeodomain-like_sf"/>
</dbReference>
<reference evidence="10 11" key="1">
    <citation type="submission" date="2006-07" db="EMBL/GenBank/DDBJ databases">
        <title>Annotation of the draft genome assembly of Chlorobium ferroxidans DSM 13031.</title>
        <authorList>
            <consortium name="US DOE Joint Genome Institute (JGI-ORNL)"/>
            <person name="Larimer F."/>
            <person name="Land M."/>
            <person name="Hauser L."/>
        </authorList>
    </citation>
    <scope>NUCLEOTIDE SEQUENCE [LARGE SCALE GENOMIC DNA]</scope>
    <source>
        <strain evidence="10 11">DSM 13031</strain>
    </source>
</reference>